<sequence>VGPQTLEPIWTHCGLPEHALQSSDRELGCPARSNSKDRRGKSSGSGVELPSPWQSGFAATWPHCCLGCELAAPFELPGGRPHVAGSTLWPSDVLVSQPFVPTETLCKCTLCEKWFAPLLASGSHVPPTCSKGSCGERSHFIARQRVPPGESPSLRARREQSPALTRHERIHPEEQLYTCAECEKSFRYKQEFTWHQRAHLGDRLYKCSGCEKSFRSKQELAWHQRAHAAERPYKCSTCEKRFRYKQEFTWHQRVHAGDRPYQCLTCEKHFRYKQEFVWHQRSHAEEKGYKCPGCEKSFRYKQEFMWHQRIHKRPAGWAETSPAEHSREALALLSIQEPEAGEEVD</sequence>
<evidence type="ECO:0000313" key="15">
    <source>
        <dbReference type="Proteomes" id="UP000694393"/>
    </source>
</evidence>
<comment type="subcellular location">
    <subcellularLocation>
        <location evidence="1">Nucleus</location>
    </subcellularLocation>
</comment>
<dbReference type="AlphaFoldDB" id="A0A8C8RE78"/>
<dbReference type="InterPro" id="IPR036236">
    <property type="entry name" value="Znf_C2H2_sf"/>
</dbReference>
<dbReference type="InterPro" id="IPR013087">
    <property type="entry name" value="Znf_C2H2_type"/>
</dbReference>
<evidence type="ECO:0000256" key="12">
    <source>
        <dbReference type="SAM" id="MobiDB-lite"/>
    </source>
</evidence>
<comment type="similarity">
    <text evidence="2">Belongs to the krueppel C2H2-type zinc-finger protein family.</text>
</comment>
<evidence type="ECO:0000256" key="11">
    <source>
        <dbReference type="PROSITE-ProRule" id="PRU00042"/>
    </source>
</evidence>
<keyword evidence="9" id="KW-0804">Transcription</keyword>
<keyword evidence="15" id="KW-1185">Reference proteome</keyword>
<feature type="domain" description="C2H2-type" evidence="13">
    <location>
        <begin position="177"/>
        <end position="204"/>
    </location>
</feature>
<evidence type="ECO:0000256" key="8">
    <source>
        <dbReference type="ARBA" id="ARBA00023125"/>
    </source>
</evidence>
<dbReference type="Ensembl" id="ENSPCET00000003840.1">
    <property type="protein sequence ID" value="ENSPCEP00000003719.1"/>
    <property type="gene ID" value="ENSPCEG00000002957.1"/>
</dbReference>
<feature type="domain" description="C2H2-type" evidence="13">
    <location>
        <begin position="261"/>
        <end position="288"/>
    </location>
</feature>
<keyword evidence="8" id="KW-0238">DNA-binding</keyword>
<evidence type="ECO:0000256" key="1">
    <source>
        <dbReference type="ARBA" id="ARBA00004123"/>
    </source>
</evidence>
<evidence type="ECO:0000256" key="10">
    <source>
        <dbReference type="ARBA" id="ARBA00023242"/>
    </source>
</evidence>
<feature type="domain" description="C2H2-type" evidence="13">
    <location>
        <begin position="289"/>
        <end position="311"/>
    </location>
</feature>
<keyword evidence="6" id="KW-0862">Zinc</keyword>
<dbReference type="Proteomes" id="UP000694393">
    <property type="component" value="Unplaced"/>
</dbReference>
<reference evidence="14" key="2">
    <citation type="submission" date="2025-09" db="UniProtKB">
        <authorList>
            <consortium name="Ensembl"/>
        </authorList>
    </citation>
    <scope>IDENTIFICATION</scope>
</reference>
<keyword evidence="7" id="KW-0805">Transcription regulation</keyword>
<evidence type="ECO:0000256" key="4">
    <source>
        <dbReference type="ARBA" id="ARBA00022737"/>
    </source>
</evidence>
<dbReference type="Gene3D" id="3.30.160.60">
    <property type="entry name" value="Classic Zinc Finger"/>
    <property type="match status" value="5"/>
</dbReference>
<dbReference type="GO" id="GO:0005634">
    <property type="term" value="C:nucleus"/>
    <property type="evidence" value="ECO:0007669"/>
    <property type="project" value="UniProtKB-SubCell"/>
</dbReference>
<evidence type="ECO:0000256" key="7">
    <source>
        <dbReference type="ARBA" id="ARBA00023015"/>
    </source>
</evidence>
<proteinExistence type="inferred from homology"/>
<evidence type="ECO:0000256" key="5">
    <source>
        <dbReference type="ARBA" id="ARBA00022771"/>
    </source>
</evidence>
<keyword evidence="10" id="KW-0539">Nucleus</keyword>
<feature type="region of interest" description="Disordered" evidence="12">
    <location>
        <begin position="20"/>
        <end position="51"/>
    </location>
</feature>
<dbReference type="FunFam" id="3.30.160.60:FF:000624">
    <property type="entry name" value="zinc finger protein 697"/>
    <property type="match status" value="1"/>
</dbReference>
<protein>
    <recommendedName>
        <fullName evidence="13">C2H2-type domain-containing protein</fullName>
    </recommendedName>
</protein>
<evidence type="ECO:0000256" key="3">
    <source>
        <dbReference type="ARBA" id="ARBA00022723"/>
    </source>
</evidence>
<dbReference type="SUPFAM" id="SSF57667">
    <property type="entry name" value="beta-beta-alpha zinc fingers"/>
    <property type="match status" value="3"/>
</dbReference>
<name>A0A8C8RE78_9SAUR</name>
<dbReference type="PROSITE" id="PS50157">
    <property type="entry name" value="ZINC_FINGER_C2H2_2"/>
    <property type="match status" value="5"/>
</dbReference>
<evidence type="ECO:0000313" key="14">
    <source>
        <dbReference type="Ensembl" id="ENSPCEP00000003719.1"/>
    </source>
</evidence>
<evidence type="ECO:0000256" key="6">
    <source>
        <dbReference type="ARBA" id="ARBA00022833"/>
    </source>
</evidence>
<keyword evidence="4" id="KW-0677">Repeat</keyword>
<dbReference type="FunFam" id="3.30.160.60:FF:000045">
    <property type="entry name" value="ZFP69 zinc finger protein B"/>
    <property type="match status" value="3"/>
</dbReference>
<dbReference type="PANTHER" id="PTHR47772:SF15">
    <property type="entry name" value="REDUCED EXPRESSION 2-RELATED"/>
    <property type="match status" value="1"/>
</dbReference>
<dbReference type="PROSITE" id="PS00028">
    <property type="entry name" value="ZINC_FINGER_C2H2_1"/>
    <property type="match status" value="5"/>
</dbReference>
<organism evidence="14 15">
    <name type="scientific">Pelusios castaneus</name>
    <name type="common">West African mud turtle</name>
    <dbReference type="NCBI Taxonomy" id="367368"/>
    <lineage>
        <taxon>Eukaryota</taxon>
        <taxon>Metazoa</taxon>
        <taxon>Chordata</taxon>
        <taxon>Craniata</taxon>
        <taxon>Vertebrata</taxon>
        <taxon>Euteleostomi</taxon>
        <taxon>Archelosauria</taxon>
        <taxon>Testudinata</taxon>
        <taxon>Testudines</taxon>
        <taxon>Pleurodira</taxon>
        <taxon>Pelomedusidae</taxon>
        <taxon>Pelusios</taxon>
    </lineage>
</organism>
<accession>A0A8C8RE78</accession>
<feature type="region of interest" description="Disordered" evidence="12">
    <location>
        <begin position="145"/>
        <end position="164"/>
    </location>
</feature>
<keyword evidence="3" id="KW-0479">Metal-binding</keyword>
<dbReference type="PANTHER" id="PTHR47772">
    <property type="entry name" value="ZINC FINGER PROTEIN 200"/>
    <property type="match status" value="1"/>
</dbReference>
<keyword evidence="5 11" id="KW-0863">Zinc-finger</keyword>
<evidence type="ECO:0000256" key="2">
    <source>
        <dbReference type="ARBA" id="ARBA00006991"/>
    </source>
</evidence>
<evidence type="ECO:0000259" key="13">
    <source>
        <dbReference type="PROSITE" id="PS50157"/>
    </source>
</evidence>
<dbReference type="InterPro" id="IPR050636">
    <property type="entry name" value="C2H2-ZF_domain-containing"/>
</dbReference>
<dbReference type="FunFam" id="3.30.160.60:FF:001677">
    <property type="entry name" value="Zinc finger protein 2"/>
    <property type="match status" value="1"/>
</dbReference>
<dbReference type="SMART" id="SM00355">
    <property type="entry name" value="ZnF_C2H2"/>
    <property type="match status" value="5"/>
</dbReference>
<evidence type="ECO:0000256" key="9">
    <source>
        <dbReference type="ARBA" id="ARBA00023163"/>
    </source>
</evidence>
<reference evidence="14" key="1">
    <citation type="submission" date="2025-08" db="UniProtKB">
        <authorList>
            <consortium name="Ensembl"/>
        </authorList>
    </citation>
    <scope>IDENTIFICATION</scope>
</reference>
<feature type="domain" description="C2H2-type" evidence="13">
    <location>
        <begin position="233"/>
        <end position="260"/>
    </location>
</feature>
<dbReference type="Pfam" id="PF00096">
    <property type="entry name" value="zf-C2H2"/>
    <property type="match status" value="5"/>
</dbReference>
<dbReference type="GO" id="GO:0003677">
    <property type="term" value="F:DNA binding"/>
    <property type="evidence" value="ECO:0007669"/>
    <property type="project" value="UniProtKB-KW"/>
</dbReference>
<dbReference type="GO" id="GO:0008270">
    <property type="term" value="F:zinc ion binding"/>
    <property type="evidence" value="ECO:0007669"/>
    <property type="project" value="UniProtKB-KW"/>
</dbReference>
<feature type="domain" description="C2H2-type" evidence="13">
    <location>
        <begin position="205"/>
        <end position="232"/>
    </location>
</feature>